<keyword evidence="1" id="KW-0812">Transmembrane</keyword>
<sequence>MGLIECVGRAWQPRIGDPDATGWLTVLAYLLCFVLAAQVWRRLRGRRGRGFWGMIAVLMLFLAINKQMDLQSAMTALGRCLAEAQGWYDYRRVVQVAFILLLLWGIGSGLLILMRRMRGQLGRHGIALLGLAILCAFVAVRAVGFHHMDALIGQRQFGLSTNYMFENAGLVLIAVNAVWLLRRG</sequence>
<feature type="transmembrane region" description="Helical" evidence="1">
    <location>
        <begin position="163"/>
        <end position="181"/>
    </location>
</feature>
<proteinExistence type="predicted"/>
<evidence type="ECO:0000313" key="3">
    <source>
        <dbReference type="Proteomes" id="UP001320702"/>
    </source>
</evidence>
<feature type="transmembrane region" description="Helical" evidence="1">
    <location>
        <begin position="51"/>
        <end position="68"/>
    </location>
</feature>
<name>A0ABT2KAZ3_9RHOB</name>
<dbReference type="RefSeq" id="WP_260277542.1">
    <property type="nucleotide sequence ID" value="NZ_JANAVZ010000006.1"/>
</dbReference>
<comment type="caution">
    <text evidence="2">The sequence shown here is derived from an EMBL/GenBank/DDBJ whole genome shotgun (WGS) entry which is preliminary data.</text>
</comment>
<reference evidence="2 3" key="1">
    <citation type="submission" date="2022-04" db="EMBL/GenBank/DDBJ databases">
        <title>Paracoccus sp. YLB-12 draft genome sequence.</title>
        <authorList>
            <person name="Yu L."/>
        </authorList>
    </citation>
    <scope>NUCLEOTIDE SEQUENCE [LARGE SCALE GENOMIC DNA]</scope>
    <source>
        <strain evidence="2 3">YLB-12</strain>
    </source>
</reference>
<keyword evidence="1" id="KW-0472">Membrane</keyword>
<keyword evidence="3" id="KW-1185">Reference proteome</keyword>
<gene>
    <name evidence="2" type="ORF">MU516_12525</name>
</gene>
<keyword evidence="1" id="KW-1133">Transmembrane helix</keyword>
<evidence type="ECO:0000256" key="1">
    <source>
        <dbReference type="SAM" id="Phobius"/>
    </source>
</evidence>
<evidence type="ECO:0008006" key="4">
    <source>
        <dbReference type="Google" id="ProtNLM"/>
    </source>
</evidence>
<accession>A0ABT2KAZ3</accession>
<feature type="transmembrane region" description="Helical" evidence="1">
    <location>
        <begin position="20"/>
        <end position="39"/>
    </location>
</feature>
<dbReference type="EMBL" id="JANAVZ010000006">
    <property type="protein sequence ID" value="MCT4333691.1"/>
    <property type="molecule type" value="Genomic_DNA"/>
</dbReference>
<evidence type="ECO:0000313" key="2">
    <source>
        <dbReference type="EMBL" id="MCT4333691.1"/>
    </source>
</evidence>
<protein>
    <recommendedName>
        <fullName evidence="4">Isopropylmalate isomerase</fullName>
    </recommendedName>
</protein>
<organism evidence="2 3">
    <name type="scientific">Paracoccus maritimus</name>
    <dbReference type="NCBI Taxonomy" id="2933292"/>
    <lineage>
        <taxon>Bacteria</taxon>
        <taxon>Pseudomonadati</taxon>
        <taxon>Pseudomonadota</taxon>
        <taxon>Alphaproteobacteria</taxon>
        <taxon>Rhodobacterales</taxon>
        <taxon>Paracoccaceae</taxon>
        <taxon>Paracoccus</taxon>
    </lineage>
</organism>
<dbReference type="Proteomes" id="UP001320702">
    <property type="component" value="Unassembled WGS sequence"/>
</dbReference>
<feature type="transmembrane region" description="Helical" evidence="1">
    <location>
        <begin position="125"/>
        <end position="143"/>
    </location>
</feature>
<feature type="transmembrane region" description="Helical" evidence="1">
    <location>
        <begin position="93"/>
        <end position="113"/>
    </location>
</feature>